<dbReference type="Pfam" id="PF11208">
    <property type="entry name" value="DUF2992"/>
    <property type="match status" value="1"/>
</dbReference>
<evidence type="ECO:0000313" key="2">
    <source>
        <dbReference type="EMBL" id="KXB63593.1"/>
    </source>
</evidence>
<evidence type="ECO:0000256" key="1">
    <source>
        <dbReference type="SAM" id="MobiDB-lite"/>
    </source>
</evidence>
<gene>
    <name evidence="2" type="ORF">HMPREF3180_01540</name>
</gene>
<feature type="compositionally biased region" description="Basic residues" evidence="1">
    <location>
        <begin position="129"/>
        <end position="138"/>
    </location>
</feature>
<dbReference type="OrthoDB" id="4570726at2"/>
<keyword evidence="3" id="KW-1185">Reference proteome</keyword>
<proteinExistence type="predicted"/>
<protein>
    <recommendedName>
        <fullName evidence="4">DUF2992 family protein</fullName>
    </recommendedName>
</protein>
<dbReference type="Proteomes" id="UP000070483">
    <property type="component" value="Unassembled WGS sequence"/>
</dbReference>
<dbReference type="EMBL" id="LSDD01000108">
    <property type="protein sequence ID" value="KXB63593.1"/>
    <property type="molecule type" value="Genomic_DNA"/>
</dbReference>
<reference evidence="3" key="1">
    <citation type="submission" date="2016-01" db="EMBL/GenBank/DDBJ databases">
        <authorList>
            <person name="Mitreva M."/>
            <person name="Pepin K.H."/>
            <person name="Mihindukulasuriya K.A."/>
            <person name="Fulton R."/>
            <person name="Fronick C."/>
            <person name="O'Laughlin M."/>
            <person name="Miner T."/>
            <person name="Herter B."/>
            <person name="Rosa B.A."/>
            <person name="Cordes M."/>
            <person name="Tomlinson C."/>
            <person name="Wollam A."/>
            <person name="Palsikar V.B."/>
            <person name="Mardis E.R."/>
            <person name="Wilson R.K."/>
        </authorList>
    </citation>
    <scope>NUCLEOTIDE SEQUENCE [LARGE SCALE GENOMIC DNA]</scope>
    <source>
        <strain evidence="3">KA00185</strain>
    </source>
</reference>
<comment type="caution">
    <text evidence="2">The sequence shown here is derived from an EMBL/GenBank/DDBJ whole genome shotgun (WGS) entry which is preliminary data.</text>
</comment>
<sequence>MKKISGKLTVFFENPFWVGIFENFENDNLSVCKVTFGSEPKEYEIYDFILKKFYNLRFSNEMKSNFGEKAKNPKRRQREIKKELQSKKFLKKSEEILKLQYEEKKKERKVKTKQEKEFEKQRKFLLKQEKKKQKHKGK</sequence>
<evidence type="ECO:0008006" key="4">
    <source>
        <dbReference type="Google" id="ProtNLM"/>
    </source>
</evidence>
<evidence type="ECO:0000313" key="3">
    <source>
        <dbReference type="Proteomes" id="UP000070483"/>
    </source>
</evidence>
<dbReference type="STRING" id="157687.HMPREF3180_01540"/>
<accession>A0A134A795</accession>
<dbReference type="AlphaFoldDB" id="A0A134A795"/>
<dbReference type="PATRIC" id="fig|157687.3.peg.1533"/>
<name>A0A134A795_9FUSO</name>
<dbReference type="InterPro" id="IPR016787">
    <property type="entry name" value="UCP021328"/>
</dbReference>
<organism evidence="2 3">
    <name type="scientific">Leptotrichia wadei</name>
    <dbReference type="NCBI Taxonomy" id="157687"/>
    <lineage>
        <taxon>Bacteria</taxon>
        <taxon>Fusobacteriati</taxon>
        <taxon>Fusobacteriota</taxon>
        <taxon>Fusobacteriia</taxon>
        <taxon>Fusobacteriales</taxon>
        <taxon>Leptotrichiaceae</taxon>
        <taxon>Leptotrichia</taxon>
    </lineage>
</organism>
<dbReference type="PIRSF" id="PIRSF021328">
    <property type="entry name" value="UCP021328"/>
    <property type="match status" value="1"/>
</dbReference>
<feature type="region of interest" description="Disordered" evidence="1">
    <location>
        <begin position="104"/>
        <end position="138"/>
    </location>
</feature>
<feature type="compositionally biased region" description="Basic and acidic residues" evidence="1">
    <location>
        <begin position="112"/>
        <end position="128"/>
    </location>
</feature>
<dbReference type="RefSeq" id="WP_060918191.1">
    <property type="nucleotide sequence ID" value="NZ_KQ960087.1"/>
</dbReference>